<dbReference type="Proteomes" id="UP000516314">
    <property type="component" value="Chromosome 3"/>
</dbReference>
<protein>
    <submittedName>
        <fullName evidence="1">(thale cress) hypothetical protein</fullName>
    </submittedName>
</protein>
<dbReference type="SUPFAM" id="SSF52343">
    <property type="entry name" value="Ferredoxin reductase-like, C-terminal NADP-linked domain"/>
    <property type="match status" value="1"/>
</dbReference>
<name>A0A7G2EL79_ARATH</name>
<proteinExistence type="predicted"/>
<dbReference type="EMBL" id="LR881468">
    <property type="protein sequence ID" value="CAD5324053.1"/>
    <property type="molecule type" value="Genomic_DNA"/>
</dbReference>
<reference evidence="1 2" key="1">
    <citation type="submission" date="2020-09" db="EMBL/GenBank/DDBJ databases">
        <authorList>
            <person name="Ashkenazy H."/>
        </authorList>
    </citation>
    <scope>NUCLEOTIDE SEQUENCE [LARGE SCALE GENOMIC DNA]</scope>
    <source>
        <strain evidence="2">cv. Cdm-0</strain>
    </source>
</reference>
<dbReference type="Gene3D" id="3.40.50.80">
    <property type="entry name" value="Nucleotide-binding domain of ferredoxin-NADP reductase (FNR) module"/>
    <property type="match status" value="1"/>
</dbReference>
<accession>A0A7G2EL79</accession>
<dbReference type="InterPro" id="IPR039261">
    <property type="entry name" value="FNR_nucleotide-bd"/>
</dbReference>
<organism evidence="1 2">
    <name type="scientific">Arabidopsis thaliana</name>
    <name type="common">Mouse-ear cress</name>
    <dbReference type="NCBI Taxonomy" id="3702"/>
    <lineage>
        <taxon>Eukaryota</taxon>
        <taxon>Viridiplantae</taxon>
        <taxon>Streptophyta</taxon>
        <taxon>Embryophyta</taxon>
        <taxon>Tracheophyta</taxon>
        <taxon>Spermatophyta</taxon>
        <taxon>Magnoliopsida</taxon>
        <taxon>eudicotyledons</taxon>
        <taxon>Gunneridae</taxon>
        <taxon>Pentapetalae</taxon>
        <taxon>rosids</taxon>
        <taxon>malvids</taxon>
        <taxon>Brassicales</taxon>
        <taxon>Brassicaceae</taxon>
        <taxon>Camelineae</taxon>
        <taxon>Arabidopsis</taxon>
    </lineage>
</organism>
<evidence type="ECO:0000313" key="2">
    <source>
        <dbReference type="Proteomes" id="UP000516314"/>
    </source>
</evidence>
<evidence type="ECO:0000313" key="1">
    <source>
        <dbReference type="EMBL" id="CAD5324053.1"/>
    </source>
</evidence>
<dbReference type="AlphaFoldDB" id="A0A7G2EL79"/>
<gene>
    <name evidence="1" type="ORF">AT9943_LOCUS11970</name>
</gene>
<sequence>MSKKVWDLLCDGAVVYVAGSSTEMPSDVMSALGEIVSEETGGSKEVASRRLKALEKAQSLVYEDAKSIAPEVLGDLRV</sequence>